<reference evidence="6 7" key="1">
    <citation type="submission" date="2024-05" db="EMBL/GenBank/DDBJ databases">
        <title>De novo assembly of an allotetraploid wild potato.</title>
        <authorList>
            <person name="Hosaka A.J."/>
        </authorList>
    </citation>
    <scope>NUCLEOTIDE SEQUENCE [LARGE SCALE GENOMIC DNA]</scope>
    <source>
        <tissue evidence="6">Young leaves</tissue>
    </source>
</reference>
<evidence type="ECO:0000313" key="6">
    <source>
        <dbReference type="EMBL" id="KAL3347274.1"/>
    </source>
</evidence>
<comment type="subcellular location">
    <subcellularLocation>
        <location evidence="1">Cell membrane</location>
        <topology evidence="1">Multi-pass membrane protein</topology>
    </subcellularLocation>
</comment>
<feature type="transmembrane region" description="Helical" evidence="5">
    <location>
        <begin position="66"/>
        <end position="85"/>
    </location>
</feature>
<organism evidence="6 7">
    <name type="scientific">Solanum stoloniferum</name>
    <dbReference type="NCBI Taxonomy" id="62892"/>
    <lineage>
        <taxon>Eukaryota</taxon>
        <taxon>Viridiplantae</taxon>
        <taxon>Streptophyta</taxon>
        <taxon>Embryophyta</taxon>
        <taxon>Tracheophyta</taxon>
        <taxon>Spermatophyta</taxon>
        <taxon>Magnoliopsida</taxon>
        <taxon>eudicotyledons</taxon>
        <taxon>Gunneridae</taxon>
        <taxon>Pentapetalae</taxon>
        <taxon>asterids</taxon>
        <taxon>lamiids</taxon>
        <taxon>Solanales</taxon>
        <taxon>Solanaceae</taxon>
        <taxon>Solanoideae</taxon>
        <taxon>Solaneae</taxon>
        <taxon>Solanum</taxon>
    </lineage>
</organism>
<dbReference type="Proteomes" id="UP001627284">
    <property type="component" value="Unassembled WGS sequence"/>
</dbReference>
<keyword evidence="5" id="KW-0472">Membrane</keyword>
<proteinExistence type="predicted"/>
<keyword evidence="2" id="KW-0813">Transport</keyword>
<dbReference type="PANTHER" id="PTHR45826">
    <property type="entry name" value="POLYAMINE TRANSPORTER PUT1"/>
    <property type="match status" value="1"/>
</dbReference>
<dbReference type="InterPro" id="IPR044566">
    <property type="entry name" value="RMV1-like"/>
</dbReference>
<keyword evidence="5" id="KW-0812">Transmembrane</keyword>
<evidence type="ECO:0000256" key="5">
    <source>
        <dbReference type="SAM" id="Phobius"/>
    </source>
</evidence>
<keyword evidence="3" id="KW-1003">Cell membrane</keyword>
<dbReference type="GO" id="GO:0022857">
    <property type="term" value="F:transmembrane transporter activity"/>
    <property type="evidence" value="ECO:0007669"/>
    <property type="project" value="UniProtKB-ARBA"/>
</dbReference>
<dbReference type="EMBL" id="JBJKTR010000013">
    <property type="protein sequence ID" value="KAL3347274.1"/>
    <property type="molecule type" value="Genomic_DNA"/>
</dbReference>
<evidence type="ECO:0000256" key="2">
    <source>
        <dbReference type="ARBA" id="ARBA00022448"/>
    </source>
</evidence>
<accession>A0ABD2STS2</accession>
<keyword evidence="5" id="KW-1133">Transmembrane helix</keyword>
<feature type="region of interest" description="Disordered" evidence="4">
    <location>
        <begin position="1"/>
        <end position="36"/>
    </location>
</feature>
<keyword evidence="7" id="KW-1185">Reference proteome</keyword>
<evidence type="ECO:0000256" key="1">
    <source>
        <dbReference type="ARBA" id="ARBA00004651"/>
    </source>
</evidence>
<dbReference type="PANTHER" id="PTHR45826:SF18">
    <property type="entry name" value="NEUTRAL AMINO ACID TRANSPORTER"/>
    <property type="match status" value="1"/>
</dbReference>
<protein>
    <submittedName>
        <fullName evidence="6">Uncharacterized protein</fullName>
    </submittedName>
</protein>
<dbReference type="GO" id="GO:0005886">
    <property type="term" value="C:plasma membrane"/>
    <property type="evidence" value="ECO:0007669"/>
    <property type="project" value="UniProtKB-SubCell"/>
</dbReference>
<gene>
    <name evidence="6" type="ORF">AABB24_021118</name>
</gene>
<feature type="transmembrane region" description="Helical" evidence="5">
    <location>
        <begin position="40"/>
        <end position="60"/>
    </location>
</feature>
<evidence type="ECO:0000313" key="7">
    <source>
        <dbReference type="Proteomes" id="UP001627284"/>
    </source>
</evidence>
<dbReference type="AlphaFoldDB" id="A0ABD2STS2"/>
<evidence type="ECO:0000256" key="4">
    <source>
        <dbReference type="SAM" id="MobiDB-lite"/>
    </source>
</evidence>
<name>A0ABD2STS2_9SOLN</name>
<evidence type="ECO:0000256" key="3">
    <source>
        <dbReference type="ARBA" id="ARBA00022475"/>
    </source>
</evidence>
<sequence length="103" mass="10830">MKASEIPSSSQHLLENEEQPTTHTPNPTPTPTPTKNSKKLALIPLIFIIFFEVSGGPYGAEAAIGAAGPLLAVLGFLIFPFIWSVPEALVTAELATTFPGQSG</sequence>
<comment type="caution">
    <text evidence="6">The sequence shown here is derived from an EMBL/GenBank/DDBJ whole genome shotgun (WGS) entry which is preliminary data.</text>
</comment>
<feature type="compositionally biased region" description="Polar residues" evidence="4">
    <location>
        <begin position="1"/>
        <end position="13"/>
    </location>
</feature>